<keyword evidence="3" id="KW-0274">FAD</keyword>
<reference evidence="7 8" key="1">
    <citation type="journal article" date="2019" name="Int. J. Syst. Evol. Microbiol.">
        <title>The Global Catalogue of Microorganisms (GCM) 10K type strain sequencing project: providing services to taxonomists for standard genome sequencing and annotation.</title>
        <authorList>
            <consortium name="The Broad Institute Genomics Platform"/>
            <consortium name="The Broad Institute Genome Sequencing Center for Infectious Disease"/>
            <person name="Wu L."/>
            <person name="Ma J."/>
        </authorList>
    </citation>
    <scope>NUCLEOTIDE SEQUENCE [LARGE SCALE GENOMIC DNA]</scope>
    <source>
        <strain evidence="7 8">JCM 14942</strain>
    </source>
</reference>
<dbReference type="PRINTS" id="PR00411">
    <property type="entry name" value="PNDRDTASEI"/>
</dbReference>
<gene>
    <name evidence="7" type="ORF">GCM10009788_08890</name>
</gene>
<evidence type="ECO:0000313" key="7">
    <source>
        <dbReference type="EMBL" id="GAA1507176.1"/>
    </source>
</evidence>
<dbReference type="Pfam" id="PF14759">
    <property type="entry name" value="Reductase_C"/>
    <property type="match status" value="1"/>
</dbReference>
<dbReference type="Pfam" id="PF07992">
    <property type="entry name" value="Pyr_redox_2"/>
    <property type="match status" value="1"/>
</dbReference>
<dbReference type="PANTHER" id="PTHR43557">
    <property type="entry name" value="APOPTOSIS-INDUCING FACTOR 1"/>
    <property type="match status" value="1"/>
</dbReference>
<protein>
    <submittedName>
        <fullName evidence="7">FAD-dependent oxidoreductase</fullName>
    </submittedName>
</protein>
<dbReference type="Gene3D" id="3.30.390.30">
    <property type="match status" value="1"/>
</dbReference>
<dbReference type="SUPFAM" id="SSF51905">
    <property type="entry name" value="FAD/NAD(P)-binding domain"/>
    <property type="match status" value="1"/>
</dbReference>
<feature type="domain" description="Reductase C-terminal" evidence="6">
    <location>
        <begin position="316"/>
        <end position="396"/>
    </location>
</feature>
<dbReference type="EMBL" id="BAAAOR010000007">
    <property type="protein sequence ID" value="GAA1507176.1"/>
    <property type="molecule type" value="Genomic_DNA"/>
</dbReference>
<dbReference type="RefSeq" id="WP_344111238.1">
    <property type="nucleotide sequence ID" value="NZ_BAAAOR010000007.1"/>
</dbReference>
<sequence length="397" mass="42154">MNVVIIGAGLAAANAVAELREQGHTGDIVVVGEEPHLPYERPPLSKGLLLGSAEPDAAFVHPREWYDEQQVDVRVGTVVTGIDLDRGRVRLGAGGLPYDRLLLATGATPRHLAMADTSGAPVLHLRTLDDALALRDRLTEGARIAIIGAGWIGLEVASAARQRGASVTVLESASLPLQRVLGDEIATVFADLHREHGVDLRLGASVTGVEHDDGKAVVRVEDGEPVVADLLVVAVGVTPNDRLAADAGLAVDNGVLVDARLRASDPHVFAAGDLADQNHPVLGRIRVEHWDTAIHQGRHAARVMLGGDEPYTRLPYFFTDQYDLGMEYVGHGAGYDDLVVRGDLAARQASVLWLRGDRVVAGMHLNDWDAIEPLRAVVGVGATDAVRDPSVPLADLA</sequence>
<dbReference type="InterPro" id="IPR050446">
    <property type="entry name" value="FAD-oxidoreductase/Apoptosis"/>
</dbReference>
<name>A0ABN1ZXZ5_9ACTN</name>
<dbReference type="Gene3D" id="3.50.50.60">
    <property type="entry name" value="FAD/NAD(P)-binding domain"/>
    <property type="match status" value="2"/>
</dbReference>
<dbReference type="PANTHER" id="PTHR43557:SF2">
    <property type="entry name" value="RIESKE DOMAIN-CONTAINING PROTEIN-RELATED"/>
    <property type="match status" value="1"/>
</dbReference>
<dbReference type="Proteomes" id="UP001500842">
    <property type="component" value="Unassembled WGS sequence"/>
</dbReference>
<evidence type="ECO:0000259" key="6">
    <source>
        <dbReference type="Pfam" id="PF14759"/>
    </source>
</evidence>
<accession>A0ABN1ZXZ5</accession>
<evidence type="ECO:0000313" key="8">
    <source>
        <dbReference type="Proteomes" id="UP001500842"/>
    </source>
</evidence>
<keyword evidence="4" id="KW-0560">Oxidoreductase</keyword>
<feature type="domain" description="FAD/NAD(P)-binding" evidence="5">
    <location>
        <begin position="1"/>
        <end position="297"/>
    </location>
</feature>
<dbReference type="InterPro" id="IPR023753">
    <property type="entry name" value="FAD/NAD-binding_dom"/>
</dbReference>
<dbReference type="InterPro" id="IPR036188">
    <property type="entry name" value="FAD/NAD-bd_sf"/>
</dbReference>
<evidence type="ECO:0000259" key="5">
    <source>
        <dbReference type="Pfam" id="PF07992"/>
    </source>
</evidence>
<dbReference type="InterPro" id="IPR016156">
    <property type="entry name" value="FAD/NAD-linked_Rdtase_dimer_sf"/>
</dbReference>
<keyword evidence="8" id="KW-1185">Reference proteome</keyword>
<dbReference type="SUPFAM" id="SSF55424">
    <property type="entry name" value="FAD/NAD-linked reductases, dimerisation (C-terminal) domain"/>
    <property type="match status" value="1"/>
</dbReference>
<evidence type="ECO:0000256" key="4">
    <source>
        <dbReference type="ARBA" id="ARBA00023002"/>
    </source>
</evidence>
<comment type="cofactor">
    <cofactor evidence="1">
        <name>FAD</name>
        <dbReference type="ChEBI" id="CHEBI:57692"/>
    </cofactor>
</comment>
<dbReference type="InterPro" id="IPR028202">
    <property type="entry name" value="Reductase_C"/>
</dbReference>
<evidence type="ECO:0000256" key="3">
    <source>
        <dbReference type="ARBA" id="ARBA00022827"/>
    </source>
</evidence>
<evidence type="ECO:0000256" key="1">
    <source>
        <dbReference type="ARBA" id="ARBA00001974"/>
    </source>
</evidence>
<comment type="caution">
    <text evidence="7">The sequence shown here is derived from an EMBL/GenBank/DDBJ whole genome shotgun (WGS) entry which is preliminary data.</text>
</comment>
<organism evidence="7 8">
    <name type="scientific">Nocardioides humi</name>
    <dbReference type="NCBI Taxonomy" id="449461"/>
    <lineage>
        <taxon>Bacteria</taxon>
        <taxon>Bacillati</taxon>
        <taxon>Actinomycetota</taxon>
        <taxon>Actinomycetes</taxon>
        <taxon>Propionibacteriales</taxon>
        <taxon>Nocardioidaceae</taxon>
        <taxon>Nocardioides</taxon>
    </lineage>
</organism>
<dbReference type="PRINTS" id="PR00368">
    <property type="entry name" value="FADPNR"/>
</dbReference>
<evidence type="ECO:0000256" key="2">
    <source>
        <dbReference type="ARBA" id="ARBA00022630"/>
    </source>
</evidence>
<keyword evidence="2" id="KW-0285">Flavoprotein</keyword>
<proteinExistence type="predicted"/>